<name>A0ABS5KAU7_9BACT</name>
<keyword evidence="1" id="KW-0812">Transmembrane</keyword>
<gene>
    <name evidence="2" type="ORF">KEM09_12090</name>
</gene>
<evidence type="ECO:0000256" key="1">
    <source>
        <dbReference type="SAM" id="Phobius"/>
    </source>
</evidence>
<dbReference type="EMBL" id="JAGUCN010000013">
    <property type="protein sequence ID" value="MBS2212150.1"/>
    <property type="molecule type" value="Genomic_DNA"/>
</dbReference>
<protein>
    <submittedName>
        <fullName evidence="2">Uncharacterized protein</fullName>
    </submittedName>
</protein>
<keyword evidence="1" id="KW-1133">Transmembrane helix</keyword>
<sequence>MGLFKKIFGKKGFFDKIGRGIDKASGGLSSKLLNGVKKIAYSVPVVGPIAKVAVEDIGGALVGSMGDAAVRDGIVKADKIAQTVLKSTATSISNPTLAKEVGNAIALGIQKEVKTQTGMNLPIASATTAPSREALNPSGSNTMDKIKAKLLQVWEHVKKYWYFYTGGIVVLGLIYFLSKGTGRKKWRV</sequence>
<dbReference type="RefSeq" id="WP_212228640.1">
    <property type="nucleotide sequence ID" value="NZ_JAGUCN010000013.1"/>
</dbReference>
<keyword evidence="3" id="KW-1185">Reference proteome</keyword>
<feature type="transmembrane region" description="Helical" evidence="1">
    <location>
        <begin position="160"/>
        <end position="177"/>
    </location>
</feature>
<dbReference type="Proteomes" id="UP000721861">
    <property type="component" value="Unassembled WGS sequence"/>
</dbReference>
<evidence type="ECO:0000313" key="2">
    <source>
        <dbReference type="EMBL" id="MBS2212150.1"/>
    </source>
</evidence>
<organism evidence="2 3">
    <name type="scientific">Carboxylicivirga mesophila</name>
    <dbReference type="NCBI Taxonomy" id="1166478"/>
    <lineage>
        <taxon>Bacteria</taxon>
        <taxon>Pseudomonadati</taxon>
        <taxon>Bacteroidota</taxon>
        <taxon>Bacteroidia</taxon>
        <taxon>Marinilabiliales</taxon>
        <taxon>Marinilabiliaceae</taxon>
        <taxon>Carboxylicivirga</taxon>
    </lineage>
</organism>
<proteinExistence type="predicted"/>
<reference evidence="2 3" key="1">
    <citation type="journal article" date="2014" name="Int. J. Syst. Evol. Microbiol.">
        <title>Carboxylicivirga gen. nov. in the family Marinilabiliaceae with two novel species, Carboxylicivirga mesophila sp. nov. and Carboxylicivirga taeanensis sp. nov., and reclassification of Cytophaga fermentans as Saccharicrinis fermentans gen. nov., comb. nov.</title>
        <authorList>
            <person name="Yang S.H."/>
            <person name="Seo H.S."/>
            <person name="Woo J.H."/>
            <person name="Oh H.M."/>
            <person name="Jang H."/>
            <person name="Lee J.H."/>
            <person name="Kim S.J."/>
            <person name="Kwon K.K."/>
        </authorList>
    </citation>
    <scope>NUCLEOTIDE SEQUENCE [LARGE SCALE GENOMIC DNA]</scope>
    <source>
        <strain evidence="2 3">JCM 18290</strain>
    </source>
</reference>
<accession>A0ABS5KAU7</accession>
<keyword evidence="1" id="KW-0472">Membrane</keyword>
<evidence type="ECO:0000313" key="3">
    <source>
        <dbReference type="Proteomes" id="UP000721861"/>
    </source>
</evidence>
<comment type="caution">
    <text evidence="2">The sequence shown here is derived from an EMBL/GenBank/DDBJ whole genome shotgun (WGS) entry which is preliminary data.</text>
</comment>